<comment type="caution">
    <text evidence="5">The sequence shown here is derived from an EMBL/GenBank/DDBJ whole genome shotgun (WGS) entry which is preliminary data.</text>
</comment>
<keyword evidence="2" id="KW-0804">Transcription</keyword>
<evidence type="ECO:0000259" key="4">
    <source>
        <dbReference type="Pfam" id="PF24281"/>
    </source>
</evidence>
<dbReference type="Proteomes" id="UP000011626">
    <property type="component" value="Unassembled WGS sequence"/>
</dbReference>
<accession>M0CIP0</accession>
<evidence type="ECO:0000313" key="6">
    <source>
        <dbReference type="Proteomes" id="UP000011626"/>
    </source>
</evidence>
<dbReference type="Pfam" id="PF24281">
    <property type="entry name" value="HVO_2928_N"/>
    <property type="match status" value="1"/>
</dbReference>
<feature type="domain" description="HTH bat-type" evidence="3">
    <location>
        <begin position="187"/>
        <end position="239"/>
    </location>
</feature>
<dbReference type="PANTHER" id="PTHR34236">
    <property type="entry name" value="DIMETHYL SULFOXIDE REDUCTASE TRANSCRIPTIONAL ACTIVATOR"/>
    <property type="match status" value="1"/>
</dbReference>
<dbReference type="InterPro" id="IPR056529">
    <property type="entry name" value="HVO_2928_N"/>
</dbReference>
<name>M0CIP0_9EURY</name>
<feature type="domain" description="HVO-2928 N-terminal" evidence="4">
    <location>
        <begin position="10"/>
        <end position="177"/>
    </location>
</feature>
<dbReference type="eggNOG" id="arCOG02274">
    <property type="taxonomic scope" value="Archaea"/>
</dbReference>
<dbReference type="PANTHER" id="PTHR34236:SF1">
    <property type="entry name" value="DIMETHYL SULFOXIDE REDUCTASE TRANSCRIPTIONAL ACTIVATOR"/>
    <property type="match status" value="1"/>
</dbReference>
<evidence type="ECO:0000256" key="2">
    <source>
        <dbReference type="ARBA" id="ARBA00023163"/>
    </source>
</evidence>
<dbReference type="AlphaFoldDB" id="M0CIP0"/>
<dbReference type="EMBL" id="AOIU01000034">
    <property type="protein sequence ID" value="ELZ23150.1"/>
    <property type="molecule type" value="Genomic_DNA"/>
</dbReference>
<keyword evidence="6" id="KW-1185">Reference proteome</keyword>
<protein>
    <submittedName>
        <fullName evidence="5">Bacterio-opsin activator HTH domain-containing protein</fullName>
    </submittedName>
</protein>
<evidence type="ECO:0000313" key="5">
    <source>
        <dbReference type="EMBL" id="ELZ23150.1"/>
    </source>
</evidence>
<organism evidence="5 6">
    <name type="scientific">Halosimplex carlsbadense 2-9-1</name>
    <dbReference type="NCBI Taxonomy" id="797114"/>
    <lineage>
        <taxon>Archaea</taxon>
        <taxon>Methanobacteriati</taxon>
        <taxon>Methanobacteriota</taxon>
        <taxon>Stenosarchaea group</taxon>
        <taxon>Halobacteria</taxon>
        <taxon>Halobacteriales</taxon>
        <taxon>Haloarculaceae</taxon>
        <taxon>Halosimplex</taxon>
    </lineage>
</organism>
<keyword evidence="1" id="KW-0805">Transcription regulation</keyword>
<evidence type="ECO:0000259" key="3">
    <source>
        <dbReference type="Pfam" id="PF04967"/>
    </source>
</evidence>
<dbReference type="Pfam" id="PF04967">
    <property type="entry name" value="HTH_10"/>
    <property type="match status" value="1"/>
</dbReference>
<reference evidence="5 6" key="1">
    <citation type="journal article" date="2014" name="PLoS Genet.">
        <title>Phylogenetically driven sequencing of extremely halophilic archaea reveals strategies for static and dynamic osmo-response.</title>
        <authorList>
            <person name="Becker E.A."/>
            <person name="Seitzer P.M."/>
            <person name="Tritt A."/>
            <person name="Larsen D."/>
            <person name="Krusor M."/>
            <person name="Yao A.I."/>
            <person name="Wu D."/>
            <person name="Madern D."/>
            <person name="Eisen J.A."/>
            <person name="Darling A.E."/>
            <person name="Facciotti M.T."/>
        </authorList>
    </citation>
    <scope>NUCLEOTIDE SEQUENCE [LARGE SCALE GENOMIC DNA]</scope>
    <source>
        <strain evidence="5 6">2-9-1</strain>
    </source>
</reference>
<gene>
    <name evidence="5" type="ORF">C475_15914</name>
</gene>
<proteinExistence type="predicted"/>
<evidence type="ECO:0000256" key="1">
    <source>
        <dbReference type="ARBA" id="ARBA00023015"/>
    </source>
</evidence>
<sequence>MSNEPMDMREFEFVLTYRAGADELMDVFVERSGLRAQTAACFANDRSMWRVDHVLGPAEALDAVETHFLDETTCNECLDVEGCTSSREYQVISSDPEHRVYFTRREEIQHCHSIPYLAVDHVGDGLLIEAERRNDEYVWRLLISDDCAVGELYDRIDAQLRDGISLELGHVSDPQNWNGGFGTAGLLTPEEREAVASAVEAGYYGTPRDATVADLAERLDTPHSTVQYRLQRAEEKIVERFASETL</sequence>
<dbReference type="InterPro" id="IPR007050">
    <property type="entry name" value="HTH_bacterioopsin"/>
</dbReference>